<reference evidence="4" key="1">
    <citation type="submission" date="2022-11" db="UniProtKB">
        <authorList>
            <consortium name="WormBaseParasite"/>
        </authorList>
    </citation>
    <scope>IDENTIFICATION</scope>
</reference>
<name>A0A915EFC7_9BILA</name>
<feature type="domain" description="AB hydrolase-1" evidence="1">
    <location>
        <begin position="252"/>
        <end position="344"/>
    </location>
</feature>
<dbReference type="GO" id="GO:0006660">
    <property type="term" value="P:phosphatidylserine catabolic process"/>
    <property type="evidence" value="ECO:0007669"/>
    <property type="project" value="TreeGrafter"/>
</dbReference>
<evidence type="ECO:0000259" key="1">
    <source>
        <dbReference type="Pfam" id="PF00561"/>
    </source>
</evidence>
<dbReference type="WBParaSite" id="jg5286">
    <property type="protein sequence ID" value="jg5286"/>
    <property type="gene ID" value="jg5286"/>
</dbReference>
<dbReference type="GO" id="GO:0012505">
    <property type="term" value="C:endomembrane system"/>
    <property type="evidence" value="ECO:0007669"/>
    <property type="project" value="TreeGrafter"/>
</dbReference>
<keyword evidence="3" id="KW-1185">Reference proteome</keyword>
<dbReference type="Proteomes" id="UP000887574">
    <property type="component" value="Unplaced"/>
</dbReference>
<dbReference type="InterPro" id="IPR029058">
    <property type="entry name" value="AB_hydrolase_fold"/>
</dbReference>
<dbReference type="Pfam" id="PF22990">
    <property type="entry name" value="ABHD16_N"/>
    <property type="match status" value="1"/>
</dbReference>
<organism evidence="3 4">
    <name type="scientific">Ditylenchus dipsaci</name>
    <dbReference type="NCBI Taxonomy" id="166011"/>
    <lineage>
        <taxon>Eukaryota</taxon>
        <taxon>Metazoa</taxon>
        <taxon>Ecdysozoa</taxon>
        <taxon>Nematoda</taxon>
        <taxon>Chromadorea</taxon>
        <taxon>Rhabditida</taxon>
        <taxon>Tylenchina</taxon>
        <taxon>Tylenchomorpha</taxon>
        <taxon>Sphaerularioidea</taxon>
        <taxon>Anguinidae</taxon>
        <taxon>Anguininae</taxon>
        <taxon>Ditylenchus</taxon>
    </lineage>
</organism>
<proteinExistence type="predicted"/>
<dbReference type="Pfam" id="PF00561">
    <property type="entry name" value="Abhydrolase_1"/>
    <property type="match status" value="1"/>
</dbReference>
<dbReference type="GO" id="GO:0047372">
    <property type="term" value="F:monoacylglycerol lipase activity"/>
    <property type="evidence" value="ECO:0007669"/>
    <property type="project" value="TreeGrafter"/>
</dbReference>
<dbReference type="InterPro" id="IPR054518">
    <property type="entry name" value="ABHD16_N"/>
</dbReference>
<dbReference type="AlphaFoldDB" id="A0A915EFC7"/>
<protein>
    <submittedName>
        <fullName evidence="4">AB hydrolase-1 domain-containing protein</fullName>
    </submittedName>
</protein>
<accession>A0A915EFC7</accession>
<evidence type="ECO:0000259" key="2">
    <source>
        <dbReference type="Pfam" id="PF22990"/>
    </source>
</evidence>
<evidence type="ECO:0000313" key="4">
    <source>
        <dbReference type="WBParaSite" id="jg5286"/>
    </source>
</evidence>
<dbReference type="GO" id="GO:0004620">
    <property type="term" value="F:phospholipase activity"/>
    <property type="evidence" value="ECO:0007669"/>
    <property type="project" value="TreeGrafter"/>
</dbReference>
<sequence>MNRNLKCQQQMADFWSYLRGPQIYTILVNGGVPYQANVCESVGNYMLSLTGGLKNLCAAVSPILVPYLVFRCHPSGVLWTLKCIAIFHVAGLFFRTFGRVTNGDYRKFVALLHSTLAEPTLDKRNQLKLYDYQSFAAPVDFVAKKRPSKYFIPSSEEKETQKISEPFQTLRESLAYLSAHTFGRRMLYPGATSFLKTLLKPALIDNRRKFIASQDAQRNVLQTEDENKIDSIFFDRRGKDDSGNTLVIAFEGNAGFYEAGIMVTPLSLNYSVLGFNVPGFGESTGSPYPEGILNSVEVVMQFAIEKLGFAEKNIVLYAWSIGGFPASWAAANYPNVRAVMLDASFDDLVP</sequence>
<dbReference type="PANTHER" id="PTHR12277:SF72">
    <property type="entry name" value="BAT5L PROTEIN"/>
    <property type="match status" value="1"/>
</dbReference>
<feature type="domain" description="Phosphatidylserine Lipase ABHD16 N-terminal" evidence="2">
    <location>
        <begin position="13"/>
        <end position="133"/>
    </location>
</feature>
<dbReference type="InterPro" id="IPR000073">
    <property type="entry name" value="AB_hydrolase_1"/>
</dbReference>
<dbReference type="PANTHER" id="PTHR12277">
    <property type="entry name" value="ALPHA/BETA HYDROLASE DOMAIN-CONTAINING PROTEIN"/>
    <property type="match status" value="1"/>
</dbReference>
<dbReference type="Gene3D" id="3.40.50.1820">
    <property type="entry name" value="alpha/beta hydrolase"/>
    <property type="match status" value="1"/>
</dbReference>
<evidence type="ECO:0000313" key="3">
    <source>
        <dbReference type="Proteomes" id="UP000887574"/>
    </source>
</evidence>
<dbReference type="GO" id="GO:0052651">
    <property type="term" value="P:monoacylglycerol catabolic process"/>
    <property type="evidence" value="ECO:0007669"/>
    <property type="project" value="TreeGrafter"/>
</dbReference>
<dbReference type="SUPFAM" id="SSF53474">
    <property type="entry name" value="alpha/beta-Hydrolases"/>
    <property type="match status" value="1"/>
</dbReference>